<dbReference type="Proteomes" id="UP000235507">
    <property type="component" value="Unassembled WGS sequence"/>
</dbReference>
<organism evidence="1 2">
    <name type="scientific">Mesorhizobium intechi</name>
    <dbReference type="NCBI Taxonomy" id="537601"/>
    <lineage>
        <taxon>Bacteria</taxon>
        <taxon>Pseudomonadati</taxon>
        <taxon>Pseudomonadota</taxon>
        <taxon>Alphaproteobacteria</taxon>
        <taxon>Hyphomicrobiales</taxon>
        <taxon>Phyllobacteriaceae</taxon>
        <taxon>Mesorhizobium</taxon>
    </lineage>
</organism>
<sequence length="95" mass="10464">MAATTTRLMPHWPVLWQGKGVAYRPIVISPGGTGHGDNDVRLHGHSIFAFSLRGARYGYVDCSVMSESAEQVERKWAPLADKAERVVNSFVLDPP</sequence>
<evidence type="ECO:0000313" key="1">
    <source>
        <dbReference type="EMBL" id="TSE07539.1"/>
    </source>
</evidence>
<dbReference type="OrthoDB" id="8076005at2"/>
<name>A0A8T9ANV5_9HYPH</name>
<comment type="caution">
    <text evidence="1">The sequence shown here is derived from an EMBL/GenBank/DDBJ whole genome shotgun (WGS) entry which is preliminary data.</text>
</comment>
<dbReference type="AlphaFoldDB" id="A0A8T9ANV5"/>
<dbReference type="RefSeq" id="WP_143975688.1">
    <property type="nucleotide sequence ID" value="NZ_PNOT02000219.1"/>
</dbReference>
<proteinExistence type="predicted"/>
<keyword evidence="2" id="KW-1185">Reference proteome</keyword>
<evidence type="ECO:0000313" key="2">
    <source>
        <dbReference type="Proteomes" id="UP000235507"/>
    </source>
</evidence>
<protein>
    <submittedName>
        <fullName evidence="1">Uncharacterized protein</fullName>
    </submittedName>
</protein>
<dbReference type="EMBL" id="PNOT02000219">
    <property type="protein sequence ID" value="TSE07539.1"/>
    <property type="molecule type" value="Genomic_DNA"/>
</dbReference>
<accession>A0A8T9ANV5</accession>
<reference evidence="1" key="1">
    <citation type="submission" date="2019-07" db="EMBL/GenBank/DDBJ databases">
        <title>Mesorhizobum intechiensis sp. nov. isolated from nodules of Lotus tenuis growing in lowlands of the Flooding Pampa, Argentina.</title>
        <authorList>
            <person name="Estrella M.J."/>
            <person name="Torres Tejerizo G.A."/>
            <person name="Cumpa Velazquez L.M."/>
            <person name="Fontana F."/>
            <person name="Hansen L."/>
            <person name="Pistorio M."/>
            <person name="Sannazzaro A.I."/>
        </authorList>
    </citation>
    <scope>NUCLEOTIDE SEQUENCE</scope>
    <source>
        <strain evidence="1">BD68</strain>
    </source>
</reference>
<gene>
    <name evidence="1" type="ORF">C1D09_018575</name>
</gene>